<dbReference type="PANTHER" id="PTHR30203:SF33">
    <property type="entry name" value="BLR4455 PROTEIN"/>
    <property type="match status" value="1"/>
</dbReference>
<dbReference type="EMBL" id="JOJP01000001">
    <property type="protein sequence ID" value="KEI70098.1"/>
    <property type="molecule type" value="Genomic_DNA"/>
</dbReference>
<sequence>MPADQTENMPDLQKQFTQSGKHTASDYWWQEFNDPQLNRLVKDALSNNFSLKSYLARLEEAAAQADIQGSSLYPSLSGSIKPGYRRNMQENGNIYQNDNIVFGLNSHWEIDLWGRLSNRKEAAVNEYLASSEVLQSAAISLAGNIARTWYQLSEQNARLEILTAQLTNIQQVTEISRLRYLSGQDSISTVWRQEQLEEEIRADHQQTLRRKNILAFQLNVLLGKSPSAEPSWQYSRFPELPPLPSTGIPAELIENRPDIRDRWYQYQARRHKVAEAISARLPSFTLTAGADLSTNDLDELFDLWATDFAISMNIPIFSGGQLASQQKQAETRATRAFYDYTQTVLTALREVETSLLEEQSKQEQLNSLQEQTRLASNILDIESARYRQGIQQYLDVLNAQERLFDLQLRSVNIERQVLDRRIALYQSLGGRIITIGSNGELLSTVPSETIGQ</sequence>
<dbReference type="SUPFAM" id="SSF56954">
    <property type="entry name" value="Outer membrane efflux proteins (OEP)"/>
    <property type="match status" value="1"/>
</dbReference>
<accession>A0A081K7H2</accession>
<dbReference type="Pfam" id="PF02321">
    <property type="entry name" value="OEP"/>
    <property type="match status" value="2"/>
</dbReference>
<keyword evidence="2" id="KW-0472">Membrane</keyword>
<dbReference type="InterPro" id="IPR010131">
    <property type="entry name" value="MdtP/NodT-like"/>
</dbReference>
<comment type="similarity">
    <text evidence="1 2">Belongs to the outer membrane factor (OMF) (TC 1.B.17) family.</text>
</comment>
<dbReference type="NCBIfam" id="TIGR01845">
    <property type="entry name" value="outer_NodT"/>
    <property type="match status" value="1"/>
</dbReference>
<organism evidence="3 4">
    <name type="scientific">Endozoicomonas elysicola</name>
    <dbReference type="NCBI Taxonomy" id="305900"/>
    <lineage>
        <taxon>Bacteria</taxon>
        <taxon>Pseudomonadati</taxon>
        <taxon>Pseudomonadota</taxon>
        <taxon>Gammaproteobacteria</taxon>
        <taxon>Oceanospirillales</taxon>
        <taxon>Endozoicomonadaceae</taxon>
        <taxon>Endozoicomonas</taxon>
    </lineage>
</organism>
<name>A0A081K7H2_9GAMM</name>
<comment type="caution">
    <text evidence="3">The sequence shown here is derived from an EMBL/GenBank/DDBJ whole genome shotgun (WGS) entry which is preliminary data.</text>
</comment>
<evidence type="ECO:0008006" key="5">
    <source>
        <dbReference type="Google" id="ProtNLM"/>
    </source>
</evidence>
<keyword evidence="2" id="KW-0812">Transmembrane</keyword>
<dbReference type="InterPro" id="IPR003423">
    <property type="entry name" value="OMP_efflux"/>
</dbReference>
<dbReference type="Gene3D" id="1.20.1600.10">
    <property type="entry name" value="Outer membrane efflux proteins (OEP)"/>
    <property type="match status" value="1"/>
</dbReference>
<dbReference type="GO" id="GO:0009279">
    <property type="term" value="C:cell outer membrane"/>
    <property type="evidence" value="ECO:0007669"/>
    <property type="project" value="UniProtKB-SubCell"/>
</dbReference>
<dbReference type="AlphaFoldDB" id="A0A081K7H2"/>
<dbReference type="eggNOG" id="COG1538">
    <property type="taxonomic scope" value="Bacteria"/>
</dbReference>
<keyword evidence="4" id="KW-1185">Reference proteome</keyword>
<evidence type="ECO:0000256" key="1">
    <source>
        <dbReference type="ARBA" id="ARBA00007613"/>
    </source>
</evidence>
<dbReference type="GO" id="GO:0015562">
    <property type="term" value="F:efflux transmembrane transporter activity"/>
    <property type="evidence" value="ECO:0007669"/>
    <property type="project" value="InterPro"/>
</dbReference>
<comment type="subcellular location">
    <subcellularLocation>
        <location evidence="2">Cell outer membrane</location>
        <topology evidence="2">Lipid-anchor</topology>
    </subcellularLocation>
</comment>
<keyword evidence="2" id="KW-1134">Transmembrane beta strand</keyword>
<dbReference type="Proteomes" id="UP000027997">
    <property type="component" value="Unassembled WGS sequence"/>
</dbReference>
<proteinExistence type="inferred from homology"/>
<dbReference type="PANTHER" id="PTHR30203">
    <property type="entry name" value="OUTER MEMBRANE CATION EFFLUX PROTEIN"/>
    <property type="match status" value="1"/>
</dbReference>
<keyword evidence="2" id="KW-0564">Palmitate</keyword>
<reference evidence="3 4" key="1">
    <citation type="submission" date="2014-06" db="EMBL/GenBank/DDBJ databases">
        <title>Whole Genome Sequences of Three Symbiotic Endozoicomonas Bacteria.</title>
        <authorList>
            <person name="Neave M.J."/>
            <person name="Apprill A."/>
            <person name="Voolstra C.R."/>
        </authorList>
    </citation>
    <scope>NUCLEOTIDE SEQUENCE [LARGE SCALE GENOMIC DNA]</scope>
    <source>
        <strain evidence="3 4">DSM 22380</strain>
    </source>
</reference>
<dbReference type="Gene3D" id="2.20.200.10">
    <property type="entry name" value="Outer membrane efflux proteins (OEP)"/>
    <property type="match status" value="1"/>
</dbReference>
<evidence type="ECO:0000313" key="4">
    <source>
        <dbReference type="Proteomes" id="UP000027997"/>
    </source>
</evidence>
<protein>
    <recommendedName>
        <fullName evidence="5">RND transporter</fullName>
    </recommendedName>
</protein>
<keyword evidence="2" id="KW-0449">Lipoprotein</keyword>
<dbReference type="STRING" id="305900.GV64_04460"/>
<evidence type="ECO:0000256" key="2">
    <source>
        <dbReference type="RuleBase" id="RU362097"/>
    </source>
</evidence>
<gene>
    <name evidence="3" type="ORF">GV64_04460</name>
</gene>
<evidence type="ECO:0000313" key="3">
    <source>
        <dbReference type="EMBL" id="KEI70098.1"/>
    </source>
</evidence>